<evidence type="ECO:0000313" key="19">
    <source>
        <dbReference type="EMBL" id="RDH16208.1"/>
    </source>
</evidence>
<dbReference type="InterPro" id="IPR001138">
    <property type="entry name" value="Zn2Cys6_DnaBD"/>
</dbReference>
<dbReference type="GO" id="GO:0006351">
    <property type="term" value="P:DNA-templated transcription"/>
    <property type="evidence" value="ECO:0007669"/>
    <property type="project" value="InterPro"/>
</dbReference>
<dbReference type="InterPro" id="IPR036881">
    <property type="entry name" value="Glyco_hydro_3_C_sf"/>
</dbReference>
<dbReference type="InterPro" id="IPR001764">
    <property type="entry name" value="Glyco_hydro_3_N"/>
</dbReference>
<evidence type="ECO:0000256" key="3">
    <source>
        <dbReference type="ARBA" id="ARBA00005336"/>
    </source>
</evidence>
<comment type="function">
    <text evidence="16">Beta-glucosidases are one of a number of cellulolytic enzymes involved in the degradation of cellulosic biomass. Catalyzes the last step releasing glucose from the inhibitory cellobiose.</text>
</comment>
<evidence type="ECO:0000256" key="9">
    <source>
        <dbReference type="ARBA" id="ARBA00023125"/>
    </source>
</evidence>
<gene>
    <name evidence="19" type="ORF">M747DRAFT_309347</name>
</gene>
<dbReference type="Gene3D" id="3.20.20.300">
    <property type="entry name" value="Glycoside hydrolase, family 3, N-terminal domain"/>
    <property type="match status" value="1"/>
</dbReference>
<dbReference type="Gene3D" id="2.60.120.260">
    <property type="entry name" value="Galactose-binding domain-like"/>
    <property type="match status" value="1"/>
</dbReference>
<evidence type="ECO:0000259" key="18">
    <source>
        <dbReference type="PROSITE" id="PS51820"/>
    </source>
</evidence>
<comment type="catalytic activity">
    <reaction evidence="1">
        <text>Hydrolysis of terminal, non-reducing beta-D-glucosyl residues with release of beta-D-glucose.</text>
        <dbReference type="EC" id="3.2.1.21"/>
    </reaction>
</comment>
<dbReference type="Gene3D" id="4.10.240.10">
    <property type="entry name" value="Zn(2)-C6 fungal-type DNA-binding domain"/>
    <property type="match status" value="1"/>
</dbReference>
<evidence type="ECO:0000256" key="1">
    <source>
        <dbReference type="ARBA" id="ARBA00000448"/>
    </source>
</evidence>
<keyword evidence="10" id="KW-0804">Transcription</keyword>
<dbReference type="SUPFAM" id="SSF57701">
    <property type="entry name" value="Zn2/Cys6 DNA-binding domain"/>
    <property type="match status" value="1"/>
</dbReference>
<dbReference type="Pfam" id="PF14310">
    <property type="entry name" value="Fn3-like"/>
    <property type="match status" value="1"/>
</dbReference>
<dbReference type="VEuPathDB" id="FungiDB:M747DRAFT_309347"/>
<dbReference type="InterPro" id="IPR050288">
    <property type="entry name" value="Cellulose_deg_GH3"/>
</dbReference>
<keyword evidence="12" id="KW-0539">Nucleus</keyword>
<dbReference type="InterPro" id="IPR002772">
    <property type="entry name" value="Glyco_hydro_3_C"/>
</dbReference>
<dbReference type="PROSITE" id="PS00463">
    <property type="entry name" value="ZN2_CY6_FUNGAL_1"/>
    <property type="match status" value="1"/>
</dbReference>
<reference evidence="19 20" key="1">
    <citation type="submission" date="2018-07" db="EMBL/GenBank/DDBJ databases">
        <title>Section-level genome sequencing of Aspergillus section Nigri to investigate inter- and intra-species variation.</title>
        <authorList>
            <consortium name="DOE Joint Genome Institute"/>
            <person name="Vesth T.C."/>
            <person name="Nybo J.L."/>
            <person name="Theobald S."/>
            <person name="Frisvad J.C."/>
            <person name="Larsen T.O."/>
            <person name="Nielsen K.F."/>
            <person name="Hoof J.B."/>
            <person name="Brandl J."/>
            <person name="Salamov A."/>
            <person name="Riley R."/>
            <person name="Gladden J.M."/>
            <person name="Phatale P."/>
            <person name="Nielsen M.T."/>
            <person name="Lyhne E.K."/>
            <person name="Kogle M.E."/>
            <person name="Strasser K."/>
            <person name="McDonnell E."/>
            <person name="Barry K."/>
            <person name="Clum A."/>
            <person name="Chen C."/>
            <person name="Nolan M."/>
            <person name="Sandor L."/>
            <person name="Kuo A."/>
            <person name="Lipzen A."/>
            <person name="Hainaut M."/>
            <person name="Drula E."/>
            <person name="Tsang A."/>
            <person name="Magnuson J.K."/>
            <person name="Henrissat B."/>
            <person name="Wiebenga A."/>
            <person name="Simmons B.A."/>
            <person name="Makela M.R."/>
            <person name="De vries R.P."/>
            <person name="Grigoriev I.V."/>
            <person name="Mortensen U.H."/>
            <person name="Baker S.E."/>
            <person name="Andersen M.R."/>
        </authorList>
    </citation>
    <scope>NUCLEOTIDE SEQUENCE [LARGE SCALE GENOMIC DNA]</scope>
    <source>
        <strain evidence="19 20">ATCC 13496</strain>
    </source>
</reference>
<keyword evidence="7" id="KW-0136">Cellulose degradation</keyword>
<dbReference type="EMBL" id="KZ851941">
    <property type="protein sequence ID" value="RDH16208.1"/>
    <property type="molecule type" value="Genomic_DNA"/>
</dbReference>
<dbReference type="GO" id="GO:0008422">
    <property type="term" value="F:beta-glucosidase activity"/>
    <property type="evidence" value="ECO:0007669"/>
    <property type="project" value="UniProtKB-EC"/>
</dbReference>
<dbReference type="GO" id="GO:0003677">
    <property type="term" value="F:DNA binding"/>
    <property type="evidence" value="ECO:0007669"/>
    <property type="project" value="UniProtKB-KW"/>
</dbReference>
<dbReference type="UniPathway" id="UPA00696"/>
<proteinExistence type="inferred from homology"/>
<dbReference type="PROSITE" id="PS51820">
    <property type="entry name" value="PA14"/>
    <property type="match status" value="1"/>
</dbReference>
<keyword evidence="8" id="KW-0805">Transcription regulation</keyword>
<feature type="domain" description="Zn(2)-C6 fungal-type" evidence="17">
    <location>
        <begin position="901"/>
        <end position="931"/>
    </location>
</feature>
<evidence type="ECO:0000256" key="8">
    <source>
        <dbReference type="ARBA" id="ARBA00023015"/>
    </source>
</evidence>
<dbReference type="Pfam" id="PF00933">
    <property type="entry name" value="Glyco_hydro_3"/>
    <property type="match status" value="1"/>
</dbReference>
<keyword evidence="15" id="KW-0624">Polysaccharide degradation</keyword>
<dbReference type="SMART" id="SM01217">
    <property type="entry name" value="Fn3_like"/>
    <property type="match status" value="1"/>
</dbReference>
<dbReference type="InterPro" id="IPR013783">
    <property type="entry name" value="Ig-like_fold"/>
</dbReference>
<dbReference type="PANTHER" id="PTHR42715">
    <property type="entry name" value="BETA-GLUCOSIDASE"/>
    <property type="match status" value="1"/>
</dbReference>
<dbReference type="Pfam" id="PF00172">
    <property type="entry name" value="Zn_clus"/>
    <property type="match status" value="1"/>
</dbReference>
<dbReference type="InterPro" id="IPR036864">
    <property type="entry name" value="Zn2-C6_fun-type_DNA-bd_sf"/>
</dbReference>
<dbReference type="PANTHER" id="PTHR42715:SF3">
    <property type="entry name" value="BETA-GLUCOSIDASE B-RELATED"/>
    <property type="match status" value="1"/>
</dbReference>
<dbReference type="InterPro" id="IPR007219">
    <property type="entry name" value="XnlR_reg_dom"/>
</dbReference>
<dbReference type="EC" id="3.2.1.21" evidence="4"/>
<evidence type="ECO:0000313" key="20">
    <source>
        <dbReference type="Proteomes" id="UP000253845"/>
    </source>
</evidence>
<evidence type="ECO:0000256" key="2">
    <source>
        <dbReference type="ARBA" id="ARBA00004987"/>
    </source>
</evidence>
<keyword evidence="11" id="KW-0325">Glycoprotein</keyword>
<dbReference type="GO" id="GO:0009893">
    <property type="term" value="P:positive regulation of metabolic process"/>
    <property type="evidence" value="ECO:0007669"/>
    <property type="project" value="UniProtKB-ARBA"/>
</dbReference>
<dbReference type="Pfam" id="PF04082">
    <property type="entry name" value="Fungal_trans"/>
    <property type="match status" value="1"/>
</dbReference>
<dbReference type="PROSITE" id="PS50048">
    <property type="entry name" value="ZN2_CY6_FUNGAL_2"/>
    <property type="match status" value="1"/>
</dbReference>
<feature type="domain" description="PA14" evidence="18">
    <location>
        <begin position="414"/>
        <end position="574"/>
    </location>
</feature>
<evidence type="ECO:0000256" key="11">
    <source>
        <dbReference type="ARBA" id="ARBA00023180"/>
    </source>
</evidence>
<evidence type="ECO:0000256" key="16">
    <source>
        <dbReference type="ARBA" id="ARBA00024983"/>
    </source>
</evidence>
<evidence type="ECO:0000256" key="6">
    <source>
        <dbReference type="ARBA" id="ARBA00022801"/>
    </source>
</evidence>
<sequence>MPHEERVSSHVRQLLQSLTLEEKVALLAGKNMWETVNIDRLHIPSLKMTDGPAGVRGSKWTYGSLTTWIPCGISLAATFDPAMVEQVGSVLGQEARRKGCQVLLAPTMNLSRSPLGGRNFESYGEDPYLVGVIATAMIRGIQAHGVGACMKHFILNDTETRRFNVDQTIDERTLREVYMKPFTMVLNDPASTPWTAMVSYPKINGLHADISPHILPRLLRQELQFDRLVMSDWGGLNSTAESLRATTDLEMPGPAVRRGERLLAAIRAGEVEVAAHVDPSVRRFLQLLERTGLLGDATKSAEHSEAATDDPIFHRIARDAAQSGLVLLKNDKGILPLKPTTLQRVAIIGPNACQPTAGGAGSAAVNPFYVSTPESCLRDVLHAANSELQVSYEPGIPSSLRPPLLGKLLTVPDGSRKGWQVSFFEGHALEGPVVASSMWDDSLIYLFSDGDVPAVLDDRPYSYRATGVVTPQESGRYTWSLANTGKAKLFVNDELLIDNTEWTGLTGGFLGCSSADKTASVYLEAGRAYQLRVDNVVTLPVVEAFDNTLFPRISGVRVGLALEQDEPEMLAQAVAAARQADVAVVVVGHNKDSEGEGGDRATMQLPGRTDELVAAVCAANPNTVVVVQSASAVAMPWVDAASGLVMAWYQGQENGHALAAALLGDCDFSGRLPITFPRRLKDHGSHAWFPGEAAQDRNTFGEGVRVGYRHFDAQGIPALWPFGFGLSYTRFQLTNIRVCGRVEGRSPESQPVLIQARVCNVGGRDGQEVVQVYVAPSAGIREAGEMSFPKTLGGFCKISVPAGDSREVSIPIRGSELSWYDARVAQWRLDAGKYACWVGRSSSHIDAELEIEVAEGEDTRQGTLEQYECLWLLIGCIGLSPVSRRTHCILSSSMDLTAPVACLGCREKHLKCDGNLAGCARCQSLGLTCRFVPSRRGRKCRPAAAAAAVPHDTASLSTLNSNSLPLDPISFSTGPFGQCHSLEYPQHAGSMDCDQGLQLISLYYLHFHQAHPFLAPMQLLLESEPPAFLLDIMEFISLHYLSPQLFQDSSESLGLAVQAAELTIEKVQAFLLLTIVHHGRQQAHEARSCLGQALQGALDLGLHRRETSDAIRVDAPFQAESLRRTWWEIVVIDVLLAAVQVDGVLQFHMEETPTTPLPGDSSQYQASDVISDPNPFPSTLADLEQNGLFCGDVEFSPGAYRVEAALLLRNCLRAGQTHVSEEALNILNAANIAWFHRLPPRRRCMLQLNGVQDELMTQAMMLMHCATIYLHFPRSCLLAFLPVTGQIMCSSPALFVTTTLDPQVHTHRVIEGSVRLSQLAALSTSVINHTPFFACTLVLSSVIQVAAMFSESLHSSGTSQRQYLALNLGVLKSIGQTWPIAAAATQRVRQAMIEVHNAIPRDVNALLGEVSPPA</sequence>
<dbReference type="GO" id="GO:0008270">
    <property type="term" value="F:zinc ion binding"/>
    <property type="evidence" value="ECO:0007669"/>
    <property type="project" value="InterPro"/>
</dbReference>
<keyword evidence="5" id="KW-0479">Metal-binding</keyword>
<evidence type="ECO:0000256" key="4">
    <source>
        <dbReference type="ARBA" id="ARBA00012744"/>
    </source>
</evidence>
<dbReference type="Gene3D" id="2.60.40.10">
    <property type="entry name" value="Immunoglobulins"/>
    <property type="match status" value="1"/>
</dbReference>
<dbReference type="SUPFAM" id="SSF56988">
    <property type="entry name" value="Anthrax protective antigen"/>
    <property type="match status" value="1"/>
</dbReference>
<dbReference type="InterPro" id="IPR011658">
    <property type="entry name" value="PA14_dom"/>
</dbReference>
<comment type="pathway">
    <text evidence="2">Glycan metabolism; cellulose degradation.</text>
</comment>
<protein>
    <recommendedName>
        <fullName evidence="4">beta-glucosidase</fullName>
        <ecNumber evidence="4">3.2.1.21</ecNumber>
    </recommendedName>
</protein>
<evidence type="ECO:0000256" key="5">
    <source>
        <dbReference type="ARBA" id="ARBA00022723"/>
    </source>
</evidence>
<dbReference type="GO" id="GO:0000981">
    <property type="term" value="F:DNA-binding transcription factor activity, RNA polymerase II-specific"/>
    <property type="evidence" value="ECO:0007669"/>
    <property type="project" value="InterPro"/>
</dbReference>
<dbReference type="CDD" id="cd00067">
    <property type="entry name" value="GAL4"/>
    <property type="match status" value="1"/>
</dbReference>
<keyword evidence="13" id="KW-0119">Carbohydrate metabolism</keyword>
<dbReference type="InterPro" id="IPR017853">
    <property type="entry name" value="GH"/>
</dbReference>
<keyword evidence="14" id="KW-0326">Glycosidase</keyword>
<keyword evidence="6" id="KW-0378">Hydrolase</keyword>
<keyword evidence="9" id="KW-0238">DNA-binding</keyword>
<evidence type="ECO:0000256" key="13">
    <source>
        <dbReference type="ARBA" id="ARBA00023277"/>
    </source>
</evidence>
<evidence type="ECO:0000256" key="12">
    <source>
        <dbReference type="ARBA" id="ARBA00023242"/>
    </source>
</evidence>
<dbReference type="SMART" id="SM00066">
    <property type="entry name" value="GAL4"/>
    <property type="match status" value="1"/>
</dbReference>
<comment type="similarity">
    <text evidence="3">Belongs to the glycosyl hydrolase 3 family.</text>
</comment>
<dbReference type="PRINTS" id="PR00133">
    <property type="entry name" value="GLHYDRLASE3"/>
</dbReference>
<dbReference type="Gene3D" id="3.40.50.1700">
    <property type="entry name" value="Glycoside hydrolase family 3 C-terminal domain"/>
    <property type="match status" value="1"/>
</dbReference>
<evidence type="ECO:0000256" key="7">
    <source>
        <dbReference type="ARBA" id="ARBA00023001"/>
    </source>
</evidence>
<dbReference type="SMART" id="SM00758">
    <property type="entry name" value="PA14"/>
    <property type="match status" value="1"/>
</dbReference>
<dbReference type="CDD" id="cd12148">
    <property type="entry name" value="fungal_TF_MHR"/>
    <property type="match status" value="1"/>
</dbReference>
<evidence type="ECO:0000259" key="17">
    <source>
        <dbReference type="PROSITE" id="PS50048"/>
    </source>
</evidence>
<dbReference type="Pfam" id="PF01915">
    <property type="entry name" value="Glyco_hydro_3_C"/>
    <property type="match status" value="1"/>
</dbReference>
<dbReference type="InterPro" id="IPR026891">
    <property type="entry name" value="Fn3-like"/>
</dbReference>
<dbReference type="InterPro" id="IPR037524">
    <property type="entry name" value="PA14/GLEYA"/>
</dbReference>
<accession>A0A370BP66</accession>
<evidence type="ECO:0000256" key="10">
    <source>
        <dbReference type="ARBA" id="ARBA00023163"/>
    </source>
</evidence>
<dbReference type="GO" id="GO:0030245">
    <property type="term" value="P:cellulose catabolic process"/>
    <property type="evidence" value="ECO:0007669"/>
    <property type="project" value="UniProtKB-UniPathway"/>
</dbReference>
<name>A0A370BP66_ASPNG</name>
<evidence type="ECO:0000256" key="15">
    <source>
        <dbReference type="ARBA" id="ARBA00023326"/>
    </source>
</evidence>
<dbReference type="SUPFAM" id="SSF51445">
    <property type="entry name" value="(Trans)glycosidases"/>
    <property type="match status" value="1"/>
</dbReference>
<organism evidence="19 20">
    <name type="scientific">Aspergillus niger ATCC 13496</name>
    <dbReference type="NCBI Taxonomy" id="1353008"/>
    <lineage>
        <taxon>Eukaryota</taxon>
        <taxon>Fungi</taxon>
        <taxon>Dikarya</taxon>
        <taxon>Ascomycota</taxon>
        <taxon>Pezizomycotina</taxon>
        <taxon>Eurotiomycetes</taxon>
        <taxon>Eurotiomycetidae</taxon>
        <taxon>Eurotiales</taxon>
        <taxon>Aspergillaceae</taxon>
        <taxon>Aspergillus</taxon>
        <taxon>Aspergillus subgen. Circumdati</taxon>
    </lineage>
</organism>
<evidence type="ECO:0000256" key="14">
    <source>
        <dbReference type="ARBA" id="ARBA00023295"/>
    </source>
</evidence>
<dbReference type="Pfam" id="PF07691">
    <property type="entry name" value="PA14"/>
    <property type="match status" value="1"/>
</dbReference>
<dbReference type="InterPro" id="IPR036962">
    <property type="entry name" value="Glyco_hydro_3_N_sf"/>
</dbReference>
<dbReference type="SUPFAM" id="SSF52279">
    <property type="entry name" value="Beta-D-glucan exohydrolase, C-terminal domain"/>
    <property type="match status" value="1"/>
</dbReference>
<dbReference type="Proteomes" id="UP000253845">
    <property type="component" value="Unassembled WGS sequence"/>
</dbReference>